<evidence type="ECO:0000313" key="2">
    <source>
        <dbReference type="Proteomes" id="UP000028990"/>
    </source>
</evidence>
<organism evidence="1 2">
    <name type="scientific">Fukomys damarensis</name>
    <name type="common">Damaraland mole rat</name>
    <name type="synonym">Cryptomys damarensis</name>
    <dbReference type="NCBI Taxonomy" id="885580"/>
    <lineage>
        <taxon>Eukaryota</taxon>
        <taxon>Metazoa</taxon>
        <taxon>Chordata</taxon>
        <taxon>Craniata</taxon>
        <taxon>Vertebrata</taxon>
        <taxon>Euteleostomi</taxon>
        <taxon>Mammalia</taxon>
        <taxon>Eutheria</taxon>
        <taxon>Euarchontoglires</taxon>
        <taxon>Glires</taxon>
        <taxon>Rodentia</taxon>
        <taxon>Hystricomorpha</taxon>
        <taxon>Bathyergidae</taxon>
        <taxon>Fukomys</taxon>
    </lineage>
</organism>
<keyword evidence="2" id="KW-1185">Reference proteome</keyword>
<dbReference type="EMBL" id="KN123859">
    <property type="protein sequence ID" value="KFO23029.1"/>
    <property type="molecule type" value="Genomic_DNA"/>
</dbReference>
<dbReference type="Pfam" id="PF15368">
    <property type="entry name" value="BioT2"/>
    <property type="match status" value="1"/>
</dbReference>
<sequence>MNPAKQLPGTSNKSPSIQEFTYKKGQLNSPSLPKAKEKHGAKLVQNKIEPMVLQSSPTAESVVRYALPIPSSKTNELVGEDEVNRTIKHLKMVVSTLEKVYGFGFENEEQVEKPEEEDLSLSVADDKSSFLLCCSQFAAQLEEGVKEEHHWFQRQVNQMEELSKDHSLLEEDLPSPNKTVMVNIAQIVNLMQKLQKLRNLFKDGSKYSFKSMMSKSMWDEEKPSTKVDSCETVKQKIQEFLKTHSTEESVDVSATEPRKFPFT</sequence>
<proteinExistence type="predicted"/>
<dbReference type="PANTHER" id="PTHR22035">
    <property type="entry name" value="COILED-COIL DOMAIN-CONTAINING PROTEIN 7"/>
    <property type="match status" value="1"/>
</dbReference>
<gene>
    <name evidence="1" type="ORF">H920_15576</name>
</gene>
<protein>
    <submittedName>
        <fullName evidence="1">Coiled-coil domain-containing protein 7</fullName>
    </submittedName>
</protein>
<reference evidence="1 2" key="1">
    <citation type="submission" date="2013-11" db="EMBL/GenBank/DDBJ databases">
        <title>The Damaraland mole rat (Fukomys damarensis) genome and evolution of African mole rats.</title>
        <authorList>
            <person name="Gladyshev V.N."/>
            <person name="Fang X."/>
        </authorList>
    </citation>
    <scope>NUCLEOTIDE SEQUENCE [LARGE SCALE GENOMIC DNA]</scope>
    <source>
        <tissue evidence="1">Liver</tissue>
    </source>
</reference>
<dbReference type="AlphaFoldDB" id="A0A091CU57"/>
<dbReference type="STRING" id="885580.ENSFDAP00000004489"/>
<dbReference type="eggNOG" id="ENOG502S48H">
    <property type="taxonomic scope" value="Eukaryota"/>
</dbReference>
<dbReference type="Proteomes" id="UP000028990">
    <property type="component" value="Unassembled WGS sequence"/>
</dbReference>
<evidence type="ECO:0000313" key="1">
    <source>
        <dbReference type="EMBL" id="KFO23029.1"/>
    </source>
</evidence>
<name>A0A091CU57_FUKDA</name>
<dbReference type="PANTHER" id="PTHR22035:SF4">
    <property type="entry name" value="COILED-COIL DOMAIN-CONTAINING PROTEIN 7"/>
    <property type="match status" value="1"/>
</dbReference>
<dbReference type="InterPro" id="IPR029272">
    <property type="entry name" value="CCDC7"/>
</dbReference>
<accession>A0A091CU57</accession>